<evidence type="ECO:0000313" key="1">
    <source>
        <dbReference type="EMBL" id="SNR64815.1"/>
    </source>
</evidence>
<name>A0A238Y0R4_HALVU</name>
<dbReference type="EMBL" id="FZNQ01000027">
    <property type="protein sequence ID" value="SNR64815.1"/>
    <property type="molecule type" value="Genomic_DNA"/>
</dbReference>
<dbReference type="AlphaFoldDB" id="A0A238Y0R4"/>
<keyword evidence="2" id="KW-1185">Reference proteome</keyword>
<reference evidence="1 2" key="1">
    <citation type="submission" date="2017-06" db="EMBL/GenBank/DDBJ databases">
        <authorList>
            <person name="Kim H.J."/>
            <person name="Triplett B.A."/>
        </authorList>
    </citation>
    <scope>NUCLEOTIDE SEQUENCE [LARGE SCALE GENOMIC DNA]</scope>
    <source>
        <strain evidence="1 2">DSM 8800</strain>
    </source>
</reference>
<organism evidence="1 2">
    <name type="scientific">Halorubrum vacuolatum</name>
    <name type="common">Natronobacterium vacuolatum</name>
    <dbReference type="NCBI Taxonomy" id="63740"/>
    <lineage>
        <taxon>Archaea</taxon>
        <taxon>Methanobacteriati</taxon>
        <taxon>Methanobacteriota</taxon>
        <taxon>Stenosarchaea group</taxon>
        <taxon>Halobacteria</taxon>
        <taxon>Halobacteriales</taxon>
        <taxon>Haloferacaceae</taxon>
        <taxon>Halorubrum</taxon>
    </lineage>
</organism>
<accession>A0A238Y0R4</accession>
<dbReference type="Proteomes" id="UP000198397">
    <property type="component" value="Unassembled WGS sequence"/>
</dbReference>
<evidence type="ECO:0008006" key="3">
    <source>
        <dbReference type="Google" id="ProtNLM"/>
    </source>
</evidence>
<sequence>MTRPKGTKPEEFSGVYQSYSDIPVRYRLETYADSYQNKETWNDYCSEVLFAKFDSNHIRDTAKKAGKSWLAHMDARGRHHALATPLDVDTWSQELMNGNRNRRTCYEQYFVRIYQFYDYLKQSYQHPHLYNPCLIAAINYETTRYLWDYRVDVRPEVRPRE</sequence>
<gene>
    <name evidence="1" type="ORF">SAMN06264855_12721</name>
</gene>
<evidence type="ECO:0000313" key="2">
    <source>
        <dbReference type="Proteomes" id="UP000198397"/>
    </source>
</evidence>
<proteinExistence type="predicted"/>
<protein>
    <recommendedName>
        <fullName evidence="3">Phage integrase, N-terminal SAM-like domain</fullName>
    </recommendedName>
</protein>